<dbReference type="PROSITE" id="PS50022">
    <property type="entry name" value="FA58C_3"/>
    <property type="match status" value="1"/>
</dbReference>
<dbReference type="InterPro" id="IPR014718">
    <property type="entry name" value="GH-type_carb-bd"/>
</dbReference>
<dbReference type="RefSeq" id="WP_132116457.1">
    <property type="nucleotide sequence ID" value="NZ_SLWS01000003.1"/>
</dbReference>
<dbReference type="Gene3D" id="1.20.1610.10">
    <property type="entry name" value="alpha-1,2-mannosidases domains"/>
    <property type="match status" value="1"/>
</dbReference>
<dbReference type="GO" id="GO:0005975">
    <property type="term" value="P:carbohydrate metabolic process"/>
    <property type="evidence" value="ECO:0007669"/>
    <property type="project" value="InterPro"/>
</dbReference>
<organism evidence="4 5">
    <name type="scientific">Actinocrispum wychmicini</name>
    <dbReference type="NCBI Taxonomy" id="1213861"/>
    <lineage>
        <taxon>Bacteria</taxon>
        <taxon>Bacillati</taxon>
        <taxon>Actinomycetota</taxon>
        <taxon>Actinomycetes</taxon>
        <taxon>Pseudonocardiales</taxon>
        <taxon>Pseudonocardiaceae</taxon>
        <taxon>Actinocrispum</taxon>
    </lineage>
</organism>
<reference evidence="4 5" key="1">
    <citation type="submission" date="2019-03" db="EMBL/GenBank/DDBJ databases">
        <title>Genomic Encyclopedia of Type Strains, Phase IV (KMG-IV): sequencing the most valuable type-strain genomes for metagenomic binning, comparative biology and taxonomic classification.</title>
        <authorList>
            <person name="Goeker M."/>
        </authorList>
    </citation>
    <scope>NUCLEOTIDE SEQUENCE [LARGE SCALE GENOMIC DNA]</scope>
    <source>
        <strain evidence="4 5">DSM 45934</strain>
    </source>
</reference>
<dbReference type="InterPro" id="IPR008979">
    <property type="entry name" value="Galactose-bd-like_sf"/>
</dbReference>
<protein>
    <submittedName>
        <fullName evidence="4">Putative alpha-1,2-mannosidase</fullName>
    </submittedName>
</protein>
<dbReference type="Gene3D" id="3.30.2080.10">
    <property type="entry name" value="GH92 mannosidase domain"/>
    <property type="match status" value="1"/>
</dbReference>
<dbReference type="GO" id="GO:0030246">
    <property type="term" value="F:carbohydrate binding"/>
    <property type="evidence" value="ECO:0007669"/>
    <property type="project" value="InterPro"/>
</dbReference>
<dbReference type="FunFam" id="1.20.1050.60:FF:000001">
    <property type="entry name" value="Putative alpha-1,2-mannosidase"/>
    <property type="match status" value="1"/>
</dbReference>
<proteinExistence type="predicted"/>
<dbReference type="GO" id="GO:0006516">
    <property type="term" value="P:glycoprotein catabolic process"/>
    <property type="evidence" value="ECO:0007669"/>
    <property type="project" value="TreeGrafter"/>
</dbReference>
<dbReference type="InterPro" id="IPR012939">
    <property type="entry name" value="Glyco_hydro_92"/>
</dbReference>
<evidence type="ECO:0000313" key="5">
    <source>
        <dbReference type="Proteomes" id="UP000295680"/>
    </source>
</evidence>
<dbReference type="OrthoDB" id="9804511at2"/>
<feature type="region of interest" description="Disordered" evidence="1">
    <location>
        <begin position="1407"/>
        <end position="1434"/>
    </location>
</feature>
<dbReference type="Gene3D" id="2.70.98.10">
    <property type="match status" value="1"/>
</dbReference>
<dbReference type="NCBIfam" id="TIGR01180">
    <property type="entry name" value="aman2_put"/>
    <property type="match status" value="1"/>
</dbReference>
<evidence type="ECO:0000256" key="2">
    <source>
        <dbReference type="SAM" id="SignalP"/>
    </source>
</evidence>
<comment type="caution">
    <text evidence="4">The sequence shown here is derived from an EMBL/GenBank/DDBJ whole genome shotgun (WGS) entry which is preliminary data.</text>
</comment>
<dbReference type="Proteomes" id="UP000295680">
    <property type="component" value="Unassembled WGS sequence"/>
</dbReference>
<dbReference type="EMBL" id="SLWS01000003">
    <property type="protein sequence ID" value="TCO61035.1"/>
    <property type="molecule type" value="Genomic_DNA"/>
</dbReference>
<feature type="region of interest" description="Disordered" evidence="1">
    <location>
        <begin position="41"/>
        <end position="84"/>
    </location>
</feature>
<dbReference type="SUPFAM" id="SSF48208">
    <property type="entry name" value="Six-hairpin glycosidases"/>
    <property type="match status" value="1"/>
</dbReference>
<feature type="compositionally biased region" description="Polar residues" evidence="1">
    <location>
        <begin position="1192"/>
        <end position="1201"/>
    </location>
</feature>
<name>A0A4R2K3Y7_9PSEU</name>
<gene>
    <name evidence="4" type="ORF">EV192_103618</name>
</gene>
<dbReference type="SUPFAM" id="SSF49785">
    <property type="entry name" value="Galactose-binding domain-like"/>
    <property type="match status" value="1"/>
</dbReference>
<accession>A0A4R2K3Y7</accession>
<dbReference type="Gene3D" id="2.60.120.260">
    <property type="entry name" value="Galactose-binding domain-like"/>
    <property type="match status" value="2"/>
</dbReference>
<dbReference type="PANTHER" id="PTHR12143">
    <property type="entry name" value="PEPTIDE N-GLYCANASE PNGASE -RELATED"/>
    <property type="match status" value="1"/>
</dbReference>
<keyword evidence="2" id="KW-0732">Signal</keyword>
<dbReference type="InterPro" id="IPR000421">
    <property type="entry name" value="FA58C"/>
</dbReference>
<dbReference type="Pfam" id="PF00754">
    <property type="entry name" value="F5_F8_type_C"/>
    <property type="match status" value="1"/>
</dbReference>
<evidence type="ECO:0000256" key="1">
    <source>
        <dbReference type="SAM" id="MobiDB-lite"/>
    </source>
</evidence>
<dbReference type="Gene3D" id="1.20.1050.60">
    <property type="entry name" value="alpha-1,2-mannosidase"/>
    <property type="match status" value="1"/>
</dbReference>
<evidence type="ECO:0000313" key="4">
    <source>
        <dbReference type="EMBL" id="TCO61035.1"/>
    </source>
</evidence>
<evidence type="ECO:0000259" key="3">
    <source>
        <dbReference type="PROSITE" id="PS50022"/>
    </source>
</evidence>
<dbReference type="PANTHER" id="PTHR12143:SF43">
    <property type="entry name" value="PUTATIVE-RELATED"/>
    <property type="match status" value="1"/>
</dbReference>
<feature type="chain" id="PRO_5020805151" evidence="2">
    <location>
        <begin position="37"/>
        <end position="1434"/>
    </location>
</feature>
<feature type="signal peptide" evidence="2">
    <location>
        <begin position="1"/>
        <end position="36"/>
    </location>
</feature>
<keyword evidence="5" id="KW-1185">Reference proteome</keyword>
<dbReference type="GO" id="GO:0000224">
    <property type="term" value="F:peptide-N4-(N-acetyl-beta-glucosaminyl)asparagine amidase activity"/>
    <property type="evidence" value="ECO:0007669"/>
    <property type="project" value="TreeGrafter"/>
</dbReference>
<dbReference type="GO" id="GO:0005829">
    <property type="term" value="C:cytosol"/>
    <property type="evidence" value="ECO:0007669"/>
    <property type="project" value="TreeGrafter"/>
</dbReference>
<dbReference type="Pfam" id="PF07971">
    <property type="entry name" value="Glyco_hydro_92"/>
    <property type="match status" value="1"/>
</dbReference>
<feature type="region of interest" description="Disordered" evidence="1">
    <location>
        <begin position="1166"/>
        <end position="1201"/>
    </location>
</feature>
<feature type="domain" description="F5/8 type C" evidence="3">
    <location>
        <begin position="66"/>
        <end position="200"/>
    </location>
</feature>
<dbReference type="InterPro" id="IPR041371">
    <property type="entry name" value="GH92_N"/>
</dbReference>
<sequence>MRHRRSGWPRPLITRLAAATAGVALCLTALAVPATAAPEGTTDFASSFEPGDPQPAWTDTAETLPSGAPKAAGVTSDDPTRIPGDITDQVTEVTANGENTGSGEVKENLVDHDPATKWLVFQSTGWVRFTFAEPVDVVRYALTSANDFPGRDPRDWTLSGSTDGQTWTVIDTRTGQTFANRFQTNEYKFTNTTKYRYYQLDFTKNNGDPILQLAEAQFSETTPAAEARIAVAPNMSTTVGNGPTSAYTAKTKVGFTGHKAFRYVGTHTATGRAYSYNKVFDVNVVVTPQTQLSYTIFPEFLLDDLTYPSTYAALDLAFDDGTYLSDLGAADQRGFGLTPQAQGASKALYTNQWNHIAATIGTVAAGKTIKRVLLAYDNPQGPTGFKGWIDDVKITGHPTAKPSAHLSDHVLTTRGTNATRNFSRGNNYPATAVPHGFNFWTPMTDAGSMNWLYEYARANNADNKPTLQAFEASHEPSPWMGDRQTFQVMPASADGVPNADRDARALPFTHDNETAQAHYYSVQFDNGVRTEITPTDHAAMFRFGFPGAANLIFDNVTNDGGLTLDPANRTISGYSDVRSDLSAGAGRLFVYATFDKPVTAGGMLPGGAGPNVTGYLKFDTGDTKTVTMKIATSLISVDQARKNLTTEITANDTFDTVRDRAQRAWDDQLKVIQVEGATTDQLTTLYSNLYRLFLYPNSGFENTGTPQTPKYQYASAWSAMTGQNTPTRTGAKIVDGKVYVNNGFWDTYRTTWPAYALLTPTQAGDMVDGFVQQFRDGGWIARWSSPGYANLMTGTSSDVAFADAYVKGITNFDVQGAYDAAIRNATVTPPNVTDSSVGRKGIDKSIFLGYTPTSVGEGMSWAMEGYINDYGISQLAQALSDKAAPNDPRKREYQENAEYFRNRAQNYVNMFDPNIGFFQGKTDDGKWRLPKDQYDPRVWGGDYTETDGWNMAFTVPQDGQGLANLYGGRDKLAQKLDQFFTTPETARFPGSYGGTIHEMIEARDVRMGQYGHSNQPSHHIPYMYDFTGQPSKTQAKVREITNRLYLGSEIGQGYPGDEDNGEMSAWYIFSALGFYPLQMGSPTYAIGSPLFTKATINLQNGRQLVINAPKNSRQNVYVQNLKVNGKPYDKTFLPHDLLAAGGTLDFDMGPKPSSWGTGADAVFPSLTKDNTVPTPLRDVSGNGKTDGPTAVFDNNSGTEAPVSSITYTPARPNDVVTFYTVTSGKNTGADPSRWVLKGSFDGKNWAVVDERRDQKFTWRQQTKAFQVTAPSRYTQYRLEFTGTPTVAELEFLAKPTPACTQTITGTHNGPLQVTGVTCLQDATQNGPVQITPGASLYAFGGTVNGPVTGVGATAVALIGTQVTGPVSLTRTTGELSVGAATITGPVSLVDNNGPVIGSATVHGPLSCTGNNPAPSNNGLTNTVQGPRSGQCANL</sequence>
<dbReference type="InterPro" id="IPR050883">
    <property type="entry name" value="PNGase"/>
</dbReference>
<dbReference type="InterPro" id="IPR008928">
    <property type="entry name" value="6-hairpin_glycosidase_sf"/>
</dbReference>
<dbReference type="FunFam" id="3.30.2080.10:FF:000001">
    <property type="entry name" value="Alpha-1,2-mannosidase subfamily"/>
    <property type="match status" value="1"/>
</dbReference>
<dbReference type="InterPro" id="IPR005887">
    <property type="entry name" value="GH92_a_mannosidase_put"/>
</dbReference>
<dbReference type="Pfam" id="PF17678">
    <property type="entry name" value="Glyco_hydro_92N"/>
    <property type="match status" value="1"/>
</dbReference>